<dbReference type="Proteomes" id="UP000317716">
    <property type="component" value="Unassembled WGS sequence"/>
</dbReference>
<evidence type="ECO:0000256" key="1">
    <source>
        <dbReference type="ARBA" id="ARBA00004141"/>
    </source>
</evidence>
<keyword evidence="2 6" id="KW-0812">Transmembrane</keyword>
<evidence type="ECO:0000256" key="2">
    <source>
        <dbReference type="ARBA" id="ARBA00022692"/>
    </source>
</evidence>
<evidence type="ECO:0000256" key="6">
    <source>
        <dbReference type="SAM" id="Phobius"/>
    </source>
</evidence>
<dbReference type="GO" id="GO:0016765">
    <property type="term" value="F:transferase activity, transferring alkyl or aryl (other than methyl) groups"/>
    <property type="evidence" value="ECO:0007669"/>
    <property type="project" value="InterPro"/>
</dbReference>
<evidence type="ECO:0000256" key="3">
    <source>
        <dbReference type="ARBA" id="ARBA00022989"/>
    </source>
</evidence>
<reference evidence="7 8" key="1">
    <citation type="journal article" date="2019" name="Nat. Microbiol.">
        <title>Mediterranean grassland soil C-N compound turnover is dependent on rainfall and depth, and is mediated by genomically divergent microorganisms.</title>
        <authorList>
            <person name="Diamond S."/>
            <person name="Andeer P.F."/>
            <person name="Li Z."/>
            <person name="Crits-Christoph A."/>
            <person name="Burstein D."/>
            <person name="Anantharaman K."/>
            <person name="Lane K.R."/>
            <person name="Thomas B.C."/>
            <person name="Pan C."/>
            <person name="Northen T.R."/>
            <person name="Banfield J.F."/>
        </authorList>
    </citation>
    <scope>NUCLEOTIDE SEQUENCE [LARGE SCALE GENOMIC DNA]</scope>
    <source>
        <strain evidence="7">WS_2</strain>
    </source>
</reference>
<dbReference type="AlphaFoldDB" id="A0A538T794"/>
<keyword evidence="4 6" id="KW-0472">Membrane</keyword>
<name>A0A538T794_UNCEI</name>
<organism evidence="7 8">
    <name type="scientific">Eiseniibacteriota bacterium</name>
    <dbReference type="NCBI Taxonomy" id="2212470"/>
    <lineage>
        <taxon>Bacteria</taxon>
        <taxon>Candidatus Eiseniibacteriota</taxon>
    </lineage>
</organism>
<feature type="transmembrane region" description="Helical" evidence="6">
    <location>
        <begin position="161"/>
        <end position="180"/>
    </location>
</feature>
<dbReference type="Pfam" id="PF01040">
    <property type="entry name" value="UbiA"/>
    <property type="match status" value="1"/>
</dbReference>
<dbReference type="GO" id="GO:0016757">
    <property type="term" value="F:glycosyltransferase activity"/>
    <property type="evidence" value="ECO:0007669"/>
    <property type="project" value="UniProtKB-KW"/>
</dbReference>
<dbReference type="EC" id="2.4.2.45" evidence="7"/>
<evidence type="ECO:0000313" key="8">
    <source>
        <dbReference type="Proteomes" id="UP000317716"/>
    </source>
</evidence>
<feature type="transmembrane region" description="Helical" evidence="6">
    <location>
        <begin position="308"/>
        <end position="325"/>
    </location>
</feature>
<dbReference type="NCBIfam" id="NF008977">
    <property type="entry name" value="PRK12324.1-2"/>
    <property type="match status" value="1"/>
</dbReference>
<comment type="subcellular location">
    <subcellularLocation>
        <location evidence="1">Membrane</location>
        <topology evidence="1">Multi-pass membrane protein</topology>
    </subcellularLocation>
</comment>
<feature type="transmembrane region" description="Helical" evidence="6">
    <location>
        <begin position="237"/>
        <end position="259"/>
    </location>
</feature>
<feature type="transmembrane region" description="Helical" evidence="6">
    <location>
        <begin position="138"/>
        <end position="156"/>
    </location>
</feature>
<dbReference type="NCBIfam" id="NF008978">
    <property type="entry name" value="PRK12324.1-4"/>
    <property type="match status" value="1"/>
</dbReference>
<keyword evidence="7" id="KW-0328">Glycosyltransferase</keyword>
<evidence type="ECO:0000256" key="4">
    <source>
        <dbReference type="ARBA" id="ARBA00023136"/>
    </source>
</evidence>
<dbReference type="InterPro" id="IPR044878">
    <property type="entry name" value="UbiA_sf"/>
</dbReference>
<proteinExistence type="predicted"/>
<feature type="transmembrane region" description="Helical" evidence="6">
    <location>
        <begin position="192"/>
        <end position="209"/>
    </location>
</feature>
<accession>A0A538T794</accession>
<dbReference type="EMBL" id="VBOS01000046">
    <property type="protein sequence ID" value="TMQ59501.1"/>
    <property type="molecule type" value="Genomic_DNA"/>
</dbReference>
<keyword evidence="7" id="KW-0808">Transferase</keyword>
<feature type="transmembrane region" description="Helical" evidence="6">
    <location>
        <begin position="66"/>
        <end position="87"/>
    </location>
</feature>
<dbReference type="InterPro" id="IPR000537">
    <property type="entry name" value="UbiA_prenyltransferase"/>
</dbReference>
<feature type="transmembrane region" description="Helical" evidence="6">
    <location>
        <begin position="108"/>
        <end position="132"/>
    </location>
</feature>
<protein>
    <submittedName>
        <fullName evidence="7">Decaprenyl-phosphate phosphoribosyltransferase</fullName>
        <ecNumber evidence="7">2.4.2.45</ecNumber>
    </submittedName>
</protein>
<evidence type="ECO:0000313" key="7">
    <source>
        <dbReference type="EMBL" id="TMQ59501.1"/>
    </source>
</evidence>
<gene>
    <name evidence="7" type="ORF">E6K72_01575</name>
</gene>
<dbReference type="Gene3D" id="1.10.357.140">
    <property type="entry name" value="UbiA prenyltransferase"/>
    <property type="match status" value="1"/>
</dbReference>
<evidence type="ECO:0000256" key="5">
    <source>
        <dbReference type="SAM" id="MobiDB-lite"/>
    </source>
</evidence>
<dbReference type="CDD" id="cd13963">
    <property type="entry name" value="PT_UbiA_2"/>
    <property type="match status" value="1"/>
</dbReference>
<feature type="transmembrane region" description="Helical" evidence="6">
    <location>
        <begin position="271"/>
        <end position="287"/>
    </location>
</feature>
<comment type="caution">
    <text evidence="7">The sequence shown here is derived from an EMBL/GenBank/DDBJ whole genome shotgun (WGS) entry which is preliminary data.</text>
</comment>
<dbReference type="GO" id="GO:0016020">
    <property type="term" value="C:membrane"/>
    <property type="evidence" value="ECO:0007669"/>
    <property type="project" value="UniProtKB-SubCell"/>
</dbReference>
<keyword evidence="3 6" id="KW-1133">Transmembrane helix</keyword>
<feature type="region of interest" description="Disordered" evidence="5">
    <location>
        <begin position="1"/>
        <end position="21"/>
    </location>
</feature>
<sequence length="327" mass="35421">MRAGRARAVSGKNEGQRPARALAPSLGSEPQLIGALIASLRPRQWTKNLLLFAGVLFSRQLGEPGLALRAAAGFLAFSLLSGAVYLLNDVRDLEEDRRHPVRRLRPIASGRLPVPAAWAALVPVLGAVVALARWLGPGFTTVAATYLVVNLAYTFFLKKQVLIDVFVIASGFVMRAIAGVELLLPVSPGTEISPWLLMCTFFGALFLALGKRGRELSNAGEDAHSKRAVLEHYTPELVDGLLLVAAAASVMSYALYTIWPGTVAKFGTEHLLWTVPFVAYGIFRYLYVVWGARSSEDPSQVLLADRPLLACVLLYLGAVVLILYLRA</sequence>